<dbReference type="EMBL" id="CP003130">
    <property type="protein sequence ID" value="AEU37440.1"/>
    <property type="molecule type" value="Genomic_DNA"/>
</dbReference>
<evidence type="ECO:0000313" key="2">
    <source>
        <dbReference type="EMBL" id="AEU37440.1"/>
    </source>
</evidence>
<organism evidence="2 3">
    <name type="scientific">Granulicella mallensis (strain ATCC BAA-1857 / DSM 23137 / MP5ACTX8)</name>
    <dbReference type="NCBI Taxonomy" id="682795"/>
    <lineage>
        <taxon>Bacteria</taxon>
        <taxon>Pseudomonadati</taxon>
        <taxon>Acidobacteriota</taxon>
        <taxon>Terriglobia</taxon>
        <taxon>Terriglobales</taxon>
        <taxon>Acidobacteriaceae</taxon>
        <taxon>Granulicella</taxon>
    </lineage>
</organism>
<feature type="transmembrane region" description="Helical" evidence="1">
    <location>
        <begin position="122"/>
        <end position="145"/>
    </location>
</feature>
<sequence length="600" mass="66481">MVGRVIDKLLRHLLPNSDTHLSDERLAALFCGELSLFERWTARRHLATCRGCRMHQRSLEGPRAEYMIQLYRESLEGVDTILEEGPRTAFATWLEFQVRRETSQQKWTVPASSAWRHGFSSALPLVSIGVIFGLVTGVLAFSFLLREHAPSISANALLVRAESWDTPNTAANPGVAHQTVQIKTAKQIVNRSIYWDVQGRHRPKPAALSVAEEQLRSTLGAAGVDWNQPISASAYQTWHDHQHVRTDRIDRSGVHLLTLTTTVPDGEVSEESLTVRDTDFHPVARRVDFRDSETVEIAEVDFAILPWSSVDPSVFEPVGGVDDPKMIGSQLQPLLLPLPRRPLAPTPEQLDETELTVRLILNQLAADTGEQIEIHRLPQAIEVDGLLETEERKRQLESQLGLVPRLKLVLQSAAQMREAPLTGSESVSVQATSLPDRSSALETYLRSRGRKVDDINAMAQQAFTEALTISHESSAIVDLKTRFVATEQMPVITSATIVELLYSHHARLETALRQERGLLALMEGGSSFNGRILARGSASLSDEASRNLVFVKELTQTDAPAERSAEAIFADMSSTLDRIAGAADQAYGESAKDSRRNTDR</sequence>
<keyword evidence="1" id="KW-1133">Transmembrane helix</keyword>
<dbReference type="HOGENOM" id="CLU_457773_0_0_0"/>
<protein>
    <recommendedName>
        <fullName evidence="4">Zinc-finger domain-containing protein</fullName>
    </recommendedName>
</protein>
<dbReference type="AlphaFoldDB" id="G8NT10"/>
<reference evidence="2 3" key="1">
    <citation type="submission" date="2011-11" db="EMBL/GenBank/DDBJ databases">
        <title>Complete sequence of Granulicella mallensis MP5ACTX8.</title>
        <authorList>
            <consortium name="US DOE Joint Genome Institute"/>
            <person name="Lucas S."/>
            <person name="Copeland A."/>
            <person name="Lapidus A."/>
            <person name="Cheng J.-F."/>
            <person name="Goodwin L."/>
            <person name="Pitluck S."/>
            <person name="Peters L."/>
            <person name="Lu M."/>
            <person name="Detter J.C."/>
            <person name="Han C."/>
            <person name="Tapia R."/>
            <person name="Land M."/>
            <person name="Hauser L."/>
            <person name="Kyrpides N."/>
            <person name="Ivanova N."/>
            <person name="Mikhailova N."/>
            <person name="Pagani I."/>
            <person name="Rawat S."/>
            <person name="Mannisto M."/>
            <person name="Haggblom M."/>
            <person name="Woyke T."/>
        </authorList>
    </citation>
    <scope>NUCLEOTIDE SEQUENCE [LARGE SCALE GENOMIC DNA]</scope>
    <source>
        <strain evidence="3">ATCC BAA-1857 / DSM 23137 / MP5ACTX8</strain>
    </source>
</reference>
<keyword evidence="1" id="KW-0812">Transmembrane</keyword>
<gene>
    <name evidence="2" type="ordered locus">AciX8_3137</name>
</gene>
<accession>G8NT10</accession>
<dbReference type="eggNOG" id="COG1595">
    <property type="taxonomic scope" value="Bacteria"/>
</dbReference>
<evidence type="ECO:0008006" key="4">
    <source>
        <dbReference type="Google" id="ProtNLM"/>
    </source>
</evidence>
<dbReference type="STRING" id="682795.AciX8_3137"/>
<proteinExistence type="predicted"/>
<evidence type="ECO:0000256" key="1">
    <source>
        <dbReference type="SAM" id="Phobius"/>
    </source>
</evidence>
<evidence type="ECO:0000313" key="3">
    <source>
        <dbReference type="Proteomes" id="UP000007113"/>
    </source>
</evidence>
<keyword evidence="1" id="KW-0472">Membrane</keyword>
<dbReference type="Proteomes" id="UP000007113">
    <property type="component" value="Chromosome"/>
</dbReference>
<name>G8NT10_GRAMM</name>
<keyword evidence="3" id="KW-1185">Reference proteome</keyword>
<dbReference type="KEGG" id="gma:AciX8_3137"/>